<gene>
    <name evidence="1" type="ORF">AWT59_0795</name>
</gene>
<dbReference type="Proteomes" id="UP000070578">
    <property type="component" value="Unassembled WGS sequence"/>
</dbReference>
<feature type="non-terminal residue" evidence="1">
    <location>
        <position position="1"/>
    </location>
</feature>
<dbReference type="EMBL" id="LSLI01000012">
    <property type="protein sequence ID" value="KXS33039.1"/>
    <property type="molecule type" value="Genomic_DNA"/>
</dbReference>
<proteinExistence type="predicted"/>
<sequence>RLWLLTPEERTTPAVLVRAWA</sequence>
<reference evidence="1 2" key="2">
    <citation type="submission" date="2016-03" db="EMBL/GenBank/DDBJ databases">
        <title>New uncultured bacterium of the family Gallionellaceae from acid mine drainage: description and reconstruction of genome based on metagenomic analysis of microbial community.</title>
        <authorList>
            <person name="Kadnikov V."/>
            <person name="Ivasenko D."/>
            <person name="Beletsky A."/>
            <person name="Mardanov A."/>
            <person name="Danilova E."/>
            <person name="Pimenov N."/>
            <person name="Karnachuk O."/>
            <person name="Ravin N."/>
        </authorList>
    </citation>
    <scope>NUCLEOTIDE SEQUENCE [LARGE SCALE GENOMIC DNA]</scope>
    <source>
        <strain evidence="1">ShG14-8</strain>
    </source>
</reference>
<organism evidence="1 2">
    <name type="scientific">Candidatus Gallionella acididurans</name>
    <dbReference type="NCBI Taxonomy" id="1796491"/>
    <lineage>
        <taxon>Bacteria</taxon>
        <taxon>Pseudomonadati</taxon>
        <taxon>Pseudomonadota</taxon>
        <taxon>Betaproteobacteria</taxon>
        <taxon>Nitrosomonadales</taxon>
        <taxon>Gallionellaceae</taxon>
        <taxon>Gallionella</taxon>
    </lineage>
</organism>
<accession>A0A139BVN3</accession>
<protein>
    <submittedName>
        <fullName evidence="1">Uncharacterized protein</fullName>
    </submittedName>
</protein>
<comment type="caution">
    <text evidence="1">The sequence shown here is derived from an EMBL/GenBank/DDBJ whole genome shotgun (WGS) entry which is preliminary data.</text>
</comment>
<evidence type="ECO:0000313" key="1">
    <source>
        <dbReference type="EMBL" id="KXS33039.1"/>
    </source>
</evidence>
<name>A0A139BVN3_9PROT</name>
<reference evidence="1 2" key="1">
    <citation type="submission" date="2016-02" db="EMBL/GenBank/DDBJ databases">
        <authorList>
            <person name="Wen L."/>
            <person name="He K."/>
            <person name="Yang H."/>
        </authorList>
    </citation>
    <scope>NUCLEOTIDE SEQUENCE [LARGE SCALE GENOMIC DNA]</scope>
    <source>
        <strain evidence="1">ShG14-8</strain>
    </source>
</reference>
<dbReference type="AlphaFoldDB" id="A0A139BVN3"/>
<evidence type="ECO:0000313" key="2">
    <source>
        <dbReference type="Proteomes" id="UP000070578"/>
    </source>
</evidence>